<dbReference type="PROSITE" id="PS00301">
    <property type="entry name" value="G_TR_1"/>
    <property type="match status" value="1"/>
</dbReference>
<dbReference type="Pfam" id="PF00009">
    <property type="entry name" value="GTP_EFTU"/>
    <property type="match status" value="1"/>
</dbReference>
<dbReference type="InterPro" id="IPR000640">
    <property type="entry name" value="EFG_V-like"/>
</dbReference>
<comment type="similarity">
    <text evidence="1 8">Belongs to the TRAFAC class translation factor GTPase superfamily. Classic translation factor GTPase family. EF-G/EF-2 subfamily.</text>
</comment>
<dbReference type="CDD" id="cd16262">
    <property type="entry name" value="EFG_III"/>
    <property type="match status" value="1"/>
</dbReference>
<dbReference type="SMART" id="SM00838">
    <property type="entry name" value="EFG_C"/>
    <property type="match status" value="1"/>
</dbReference>
<sequence>MARDLKYTRNIGIAAHIDAGKTTTTERILYYTGVSHKIGEVHDGAATMDWMEQEQERGITITSAATTCEWVFPRVNGEPTDDSMSYHFNIIDTPGHVDFTVEVNRSLRVLDGLVFLFSAVDGVEPQSETNWRLADNYKVPRIGFVNKMDRQGANFMEVCQQVKDMLKSNAVPIVLNIGDEIDFKGIVDLVKNRAIVWHDETQGATFDVIEIPEELKAEAKMLRGKLIEEVAAYDENLLEKYMEDEDSITEDEVHAALRAAVMDMSIIPMICGSSFKNKGVQFLLDAVCRYLPSPMDKEGIVGVNPDTEKEEIRKPDVKEPFAALAFKIATDPYVGRLAFFRAYSGRLDAGSYVLNNRSGNKERISRIYQMHANKQNAIDFIEAGDIGAAVGFKDIKTGDTLTAEKHPIVLESMNFPDPVIGIAVEPKTKADVDKLGMSLAKLAEEDPTFTVRTDEASGQTIISGMGELHLDIIVDRLRREFKVEVNQGAPQVEYKEAITQKAQHREVYKKQSGGRGKFADIVFTIEPAEEGKTGLEFVSEIKGGNVPKEFIPSIEKGFKAAMQNGPLAGYEVDAMKVTLLDGSYHDVDSDQLSFELAAKLGFKASAKAAKAVIMEPIMKLEVITPEENMGDIVGDLNRRRGQVNDMGDRAGAKTVKAHVPLSEMFGYVTTLRTLSSGRATSTMEFSHYAETPANISAEVIKAAKGVEA</sequence>
<keyword evidence="6 8" id="KW-0342">GTP-binding</keyword>
<dbReference type="InterPro" id="IPR035649">
    <property type="entry name" value="EFG_V"/>
</dbReference>
<dbReference type="InterPro" id="IPR041095">
    <property type="entry name" value="EFG_II"/>
</dbReference>
<dbReference type="CDD" id="cd01886">
    <property type="entry name" value="EF-G"/>
    <property type="match status" value="1"/>
</dbReference>
<evidence type="ECO:0000259" key="9">
    <source>
        <dbReference type="PROSITE" id="PS51722"/>
    </source>
</evidence>
<evidence type="ECO:0000313" key="10">
    <source>
        <dbReference type="EMBL" id="MFD0834175.1"/>
    </source>
</evidence>
<keyword evidence="5 8" id="KW-0648">Protein biosynthesis</keyword>
<dbReference type="HAMAP" id="MF_00054_B">
    <property type="entry name" value="EF_G_EF_2_B"/>
    <property type="match status" value="1"/>
</dbReference>
<dbReference type="InterPro" id="IPR009000">
    <property type="entry name" value="Transl_B-barrel_sf"/>
</dbReference>
<reference evidence="11" key="1">
    <citation type="journal article" date="2019" name="Int. J. Syst. Evol. Microbiol.">
        <title>The Global Catalogue of Microorganisms (GCM) 10K type strain sequencing project: providing services to taxonomists for standard genome sequencing and annotation.</title>
        <authorList>
            <consortium name="The Broad Institute Genomics Platform"/>
            <consortium name="The Broad Institute Genome Sequencing Center for Infectious Disease"/>
            <person name="Wu L."/>
            <person name="Ma J."/>
        </authorList>
    </citation>
    <scope>NUCLEOTIDE SEQUENCE [LARGE SCALE GENOMIC DNA]</scope>
    <source>
        <strain evidence="11">CCUG 60529</strain>
    </source>
</reference>
<feature type="binding site" evidence="8">
    <location>
        <begin position="146"/>
        <end position="149"/>
    </location>
    <ligand>
        <name>GTP</name>
        <dbReference type="ChEBI" id="CHEBI:37565"/>
    </ligand>
</feature>
<proteinExistence type="inferred from homology"/>
<evidence type="ECO:0000256" key="2">
    <source>
        <dbReference type="ARBA" id="ARBA00017872"/>
    </source>
</evidence>
<dbReference type="InterPro" id="IPR047872">
    <property type="entry name" value="EFG_IV"/>
</dbReference>
<keyword evidence="4 8" id="KW-0251">Elongation factor</keyword>
<evidence type="ECO:0000256" key="7">
    <source>
        <dbReference type="ARBA" id="ARBA00024731"/>
    </source>
</evidence>
<dbReference type="Pfam" id="PF03144">
    <property type="entry name" value="GTP_EFTU_D2"/>
    <property type="match status" value="1"/>
</dbReference>
<protein>
    <recommendedName>
        <fullName evidence="2 8">Elongation factor G</fullName>
        <shortName evidence="8">EF-G</shortName>
    </recommendedName>
</protein>
<dbReference type="CDD" id="cd03713">
    <property type="entry name" value="EFG_mtEFG_C"/>
    <property type="match status" value="1"/>
</dbReference>
<dbReference type="Gene3D" id="3.30.70.240">
    <property type="match status" value="1"/>
</dbReference>
<dbReference type="CDD" id="cd04088">
    <property type="entry name" value="EFG_mtEFG_II"/>
    <property type="match status" value="1"/>
</dbReference>
<evidence type="ECO:0000256" key="3">
    <source>
        <dbReference type="ARBA" id="ARBA00022741"/>
    </source>
</evidence>
<feature type="binding site" evidence="8">
    <location>
        <begin position="15"/>
        <end position="22"/>
    </location>
    <ligand>
        <name>GTP</name>
        <dbReference type="ChEBI" id="CHEBI:37565"/>
    </ligand>
</feature>
<comment type="caution">
    <text evidence="10">The sequence shown here is derived from an EMBL/GenBank/DDBJ whole genome shotgun (WGS) entry which is preliminary data.</text>
</comment>
<dbReference type="InterPro" id="IPR031157">
    <property type="entry name" value="G_TR_CS"/>
</dbReference>
<dbReference type="EMBL" id="JBHTIB010000002">
    <property type="protein sequence ID" value="MFD0834175.1"/>
    <property type="molecule type" value="Genomic_DNA"/>
</dbReference>
<feature type="binding site" evidence="8">
    <location>
        <begin position="92"/>
        <end position="96"/>
    </location>
    <ligand>
        <name>GTP</name>
        <dbReference type="ChEBI" id="CHEBI:37565"/>
    </ligand>
</feature>
<dbReference type="SUPFAM" id="SSF54980">
    <property type="entry name" value="EF-G C-terminal domain-like"/>
    <property type="match status" value="2"/>
</dbReference>
<dbReference type="SUPFAM" id="SSF50447">
    <property type="entry name" value="Translation proteins"/>
    <property type="match status" value="1"/>
</dbReference>
<keyword evidence="8" id="KW-0963">Cytoplasm</keyword>
<dbReference type="InterPro" id="IPR027417">
    <property type="entry name" value="P-loop_NTPase"/>
</dbReference>
<comment type="subcellular location">
    <subcellularLocation>
        <location evidence="8">Cytoplasm</location>
    </subcellularLocation>
</comment>
<dbReference type="SUPFAM" id="SSF52540">
    <property type="entry name" value="P-loop containing nucleoside triphosphate hydrolases"/>
    <property type="match status" value="1"/>
</dbReference>
<dbReference type="CDD" id="cd01434">
    <property type="entry name" value="EFG_mtEFG1_IV"/>
    <property type="match status" value="1"/>
</dbReference>
<dbReference type="RefSeq" id="WP_379938302.1">
    <property type="nucleotide sequence ID" value="NZ_JBHTIB010000002.1"/>
</dbReference>
<dbReference type="Gene3D" id="3.30.230.10">
    <property type="match status" value="1"/>
</dbReference>
<dbReference type="NCBIfam" id="TIGR00484">
    <property type="entry name" value="EF-G"/>
    <property type="match status" value="1"/>
</dbReference>
<dbReference type="Gene3D" id="2.40.30.10">
    <property type="entry name" value="Translation factors"/>
    <property type="match status" value="1"/>
</dbReference>
<evidence type="ECO:0000256" key="8">
    <source>
        <dbReference type="HAMAP-Rule" id="MF_00054"/>
    </source>
</evidence>
<dbReference type="InterPro" id="IPR009022">
    <property type="entry name" value="EFG_III"/>
</dbReference>
<dbReference type="PROSITE" id="PS51722">
    <property type="entry name" value="G_TR_2"/>
    <property type="match status" value="1"/>
</dbReference>
<keyword evidence="11" id="KW-1185">Reference proteome</keyword>
<feature type="domain" description="Tr-type G" evidence="9">
    <location>
        <begin position="6"/>
        <end position="295"/>
    </location>
</feature>
<evidence type="ECO:0000256" key="5">
    <source>
        <dbReference type="ARBA" id="ARBA00022917"/>
    </source>
</evidence>
<dbReference type="NCBIfam" id="TIGR00231">
    <property type="entry name" value="small_GTP"/>
    <property type="match status" value="1"/>
</dbReference>
<dbReference type="NCBIfam" id="NF009381">
    <property type="entry name" value="PRK12740.1-5"/>
    <property type="match status" value="1"/>
</dbReference>
<gene>
    <name evidence="8 10" type="primary">fusA</name>
    <name evidence="10" type="ORF">ACFQ0I_00245</name>
</gene>
<name>A0ABW3BM83_9FLAO</name>
<dbReference type="Pfam" id="PF03764">
    <property type="entry name" value="EFG_IV"/>
    <property type="match status" value="1"/>
</dbReference>
<accession>A0ABW3BM83</accession>
<evidence type="ECO:0000256" key="1">
    <source>
        <dbReference type="ARBA" id="ARBA00005870"/>
    </source>
</evidence>
<evidence type="ECO:0000313" key="11">
    <source>
        <dbReference type="Proteomes" id="UP001597011"/>
    </source>
</evidence>
<dbReference type="InterPro" id="IPR004161">
    <property type="entry name" value="EFTu-like_2"/>
</dbReference>
<organism evidence="10 11">
    <name type="scientific">Mariniflexile aquimaris</name>
    <dbReference type="NCBI Taxonomy" id="881009"/>
    <lineage>
        <taxon>Bacteria</taxon>
        <taxon>Pseudomonadati</taxon>
        <taxon>Bacteroidota</taxon>
        <taxon>Flavobacteriia</taxon>
        <taxon>Flavobacteriales</taxon>
        <taxon>Flavobacteriaceae</taxon>
        <taxon>Mariniflexile</taxon>
    </lineage>
</organism>
<evidence type="ECO:0000256" key="6">
    <source>
        <dbReference type="ARBA" id="ARBA00023134"/>
    </source>
</evidence>
<dbReference type="PRINTS" id="PR00315">
    <property type="entry name" value="ELONGATNFCT"/>
</dbReference>
<evidence type="ECO:0000256" key="4">
    <source>
        <dbReference type="ARBA" id="ARBA00022768"/>
    </source>
</evidence>
<dbReference type="Pfam" id="PF00679">
    <property type="entry name" value="EFG_C"/>
    <property type="match status" value="1"/>
</dbReference>
<dbReference type="SMART" id="SM00889">
    <property type="entry name" value="EFG_IV"/>
    <property type="match status" value="1"/>
</dbReference>
<comment type="function">
    <text evidence="7 8">Catalyzes the GTP-dependent ribosomal translocation step during translation elongation. During this step, the ribosome changes from the pre-translocational (PRE) to the post-translocational (POST) state as the newly formed A-site-bound peptidyl-tRNA and P-site-bound deacylated tRNA move to the P and E sites, respectively. Catalyzes the coordinated movement of the two tRNA molecules, the mRNA and conformational changes in the ribosome.</text>
</comment>
<dbReference type="InterPro" id="IPR005225">
    <property type="entry name" value="Small_GTP-bd"/>
</dbReference>
<dbReference type="InterPro" id="IPR000795">
    <property type="entry name" value="T_Tr_GTP-bd_dom"/>
</dbReference>
<dbReference type="InterPro" id="IPR005517">
    <property type="entry name" value="Transl_elong_EFG/EF2_IV"/>
</dbReference>
<dbReference type="SUPFAM" id="SSF54211">
    <property type="entry name" value="Ribosomal protein S5 domain 2-like"/>
    <property type="match status" value="1"/>
</dbReference>
<dbReference type="Pfam" id="PF14492">
    <property type="entry name" value="EFG_III"/>
    <property type="match status" value="1"/>
</dbReference>
<dbReference type="InterPro" id="IPR004540">
    <property type="entry name" value="Transl_elong_EFG/EF2"/>
</dbReference>
<dbReference type="PANTHER" id="PTHR43261">
    <property type="entry name" value="TRANSLATION ELONGATION FACTOR G-RELATED"/>
    <property type="match status" value="1"/>
</dbReference>
<dbReference type="InterPro" id="IPR020568">
    <property type="entry name" value="Ribosomal_Su5_D2-typ_SF"/>
</dbReference>
<dbReference type="Proteomes" id="UP001597011">
    <property type="component" value="Unassembled WGS sequence"/>
</dbReference>
<dbReference type="PANTHER" id="PTHR43261:SF1">
    <property type="entry name" value="RIBOSOME-RELEASING FACTOR 2, MITOCHONDRIAL"/>
    <property type="match status" value="1"/>
</dbReference>
<dbReference type="Gene3D" id="3.40.50.300">
    <property type="entry name" value="P-loop containing nucleotide triphosphate hydrolases"/>
    <property type="match status" value="1"/>
</dbReference>
<dbReference type="Gene3D" id="3.30.70.870">
    <property type="entry name" value="Elongation Factor G (Translational Gtpase), domain 3"/>
    <property type="match status" value="1"/>
</dbReference>
<dbReference type="InterPro" id="IPR035647">
    <property type="entry name" value="EFG_III/V"/>
</dbReference>
<keyword evidence="3 8" id="KW-0547">Nucleotide-binding</keyword>
<dbReference type="GO" id="GO:0003746">
    <property type="term" value="F:translation elongation factor activity"/>
    <property type="evidence" value="ECO:0007669"/>
    <property type="project" value="UniProtKB-KW"/>
</dbReference>
<dbReference type="InterPro" id="IPR014721">
    <property type="entry name" value="Ribsml_uS5_D2-typ_fold_subgr"/>
</dbReference>